<proteinExistence type="inferred from homology"/>
<keyword evidence="5" id="KW-0456">Lyase</keyword>
<keyword evidence="5 7" id="KW-0479">Metal-binding</keyword>
<dbReference type="PANTHER" id="PTHR12589">
    <property type="entry name" value="PYRUVOYL TETRAHYDROBIOPTERIN SYNTHASE"/>
    <property type="match status" value="1"/>
</dbReference>
<dbReference type="GO" id="GO:0070497">
    <property type="term" value="F:6-carboxytetrahydropterin synthase activity"/>
    <property type="evidence" value="ECO:0007669"/>
    <property type="project" value="UniProtKB-EC"/>
</dbReference>
<dbReference type="UniPathway" id="UPA00391"/>
<dbReference type="KEGG" id="haz:A9404_05770"/>
<evidence type="ECO:0000256" key="4">
    <source>
        <dbReference type="ARBA" id="ARBA00048807"/>
    </source>
</evidence>
<keyword evidence="5 7" id="KW-0862">Zinc</keyword>
<reference evidence="8 9" key="1">
    <citation type="submission" date="2016-06" db="EMBL/GenBank/DDBJ databases">
        <title>Insight into the functional genes involving in sulfur oxidation in Pearl River water.</title>
        <authorList>
            <person name="Luo J."/>
            <person name="Tan X."/>
            <person name="Lin W."/>
        </authorList>
    </citation>
    <scope>NUCLEOTIDE SEQUENCE [LARGE SCALE GENOMIC DNA]</scope>
    <source>
        <strain evidence="8 9">LS2</strain>
    </source>
</reference>
<dbReference type="Proteomes" id="UP000078596">
    <property type="component" value="Chromosome"/>
</dbReference>
<keyword evidence="5" id="KW-0671">Queuosine biosynthesis</keyword>
<comment type="cofactor">
    <cofactor evidence="5 7">
        <name>Zn(2+)</name>
        <dbReference type="ChEBI" id="CHEBI:29105"/>
    </cofactor>
    <text evidence="5 7">Binds 1 zinc ion per subunit.</text>
</comment>
<dbReference type="EMBL" id="CP016027">
    <property type="protein sequence ID" value="ANJ66951.1"/>
    <property type="molecule type" value="Genomic_DNA"/>
</dbReference>
<evidence type="ECO:0000256" key="2">
    <source>
        <dbReference type="ARBA" id="ARBA00008900"/>
    </source>
</evidence>
<dbReference type="OrthoDB" id="9804698at2"/>
<dbReference type="PIRSF" id="PIRSF006113">
    <property type="entry name" value="PTP_synth"/>
    <property type="match status" value="1"/>
</dbReference>
<name>A0A191ZGD9_9GAMM</name>
<dbReference type="GO" id="GO:0046872">
    <property type="term" value="F:metal ion binding"/>
    <property type="evidence" value="ECO:0007669"/>
    <property type="project" value="UniProtKB-KW"/>
</dbReference>
<feature type="binding site" evidence="7">
    <location>
        <position position="27"/>
    </location>
    <ligand>
        <name>Zn(2+)</name>
        <dbReference type="ChEBI" id="CHEBI:29105"/>
    </ligand>
</feature>
<evidence type="ECO:0000256" key="6">
    <source>
        <dbReference type="PIRSR" id="PIRSR006113-1"/>
    </source>
</evidence>
<gene>
    <name evidence="8" type="ORF">A9404_05770</name>
</gene>
<evidence type="ECO:0000256" key="1">
    <source>
        <dbReference type="ARBA" id="ARBA00005061"/>
    </source>
</evidence>
<dbReference type="Gene3D" id="3.30.479.10">
    <property type="entry name" value="6-pyruvoyl tetrahydropterin synthase/QueD"/>
    <property type="match status" value="1"/>
</dbReference>
<evidence type="ECO:0000256" key="3">
    <source>
        <dbReference type="ARBA" id="ARBA00018141"/>
    </source>
</evidence>
<dbReference type="NCBIfam" id="TIGR03367">
    <property type="entry name" value="queuosine_QueD"/>
    <property type="match status" value="1"/>
</dbReference>
<keyword evidence="9" id="KW-1185">Reference proteome</keyword>
<dbReference type="AlphaFoldDB" id="A0A191ZGD9"/>
<organism evidence="8 9">
    <name type="scientific">Halothiobacillus diazotrophicus</name>
    <dbReference type="NCBI Taxonomy" id="1860122"/>
    <lineage>
        <taxon>Bacteria</taxon>
        <taxon>Pseudomonadati</taxon>
        <taxon>Pseudomonadota</taxon>
        <taxon>Gammaproteobacteria</taxon>
        <taxon>Chromatiales</taxon>
        <taxon>Halothiobacillaceae</taxon>
        <taxon>Halothiobacillus</taxon>
    </lineage>
</organism>
<dbReference type="GO" id="GO:0008616">
    <property type="term" value="P:tRNA queuosine(34) biosynthetic process"/>
    <property type="evidence" value="ECO:0007669"/>
    <property type="project" value="UniProtKB-KW"/>
</dbReference>
<evidence type="ECO:0000256" key="5">
    <source>
        <dbReference type="PIRNR" id="PIRNR006113"/>
    </source>
</evidence>
<feature type="active site" description="Charge relay system" evidence="6">
    <location>
        <position position="125"/>
    </location>
</feature>
<feature type="active site" description="Charge relay system" evidence="6">
    <location>
        <position position="80"/>
    </location>
</feature>
<comment type="pathway">
    <text evidence="1 5">Purine metabolism; 7-cyano-7-deazaguanine biosynthesis.</text>
</comment>
<feature type="binding site" evidence="7">
    <location>
        <position position="40"/>
    </location>
    <ligand>
        <name>Zn(2+)</name>
        <dbReference type="ChEBI" id="CHEBI:29105"/>
    </ligand>
</feature>
<evidence type="ECO:0000313" key="9">
    <source>
        <dbReference type="Proteomes" id="UP000078596"/>
    </source>
</evidence>
<dbReference type="PANTHER" id="PTHR12589:SF8">
    <property type="entry name" value="6-CARBOXY-5,6,7,8-TETRAHYDROPTERIN SYNTHASE"/>
    <property type="match status" value="1"/>
</dbReference>
<protein>
    <recommendedName>
        <fullName evidence="3 5">6-carboxy-5,6,7,8-tetrahydropterin synthase</fullName>
        <ecNumber evidence="5">4.-.-.-</ecNumber>
    </recommendedName>
</protein>
<dbReference type="InterPro" id="IPR007115">
    <property type="entry name" value="6-PTP_synth/QueD"/>
</dbReference>
<comment type="similarity">
    <text evidence="2 5">Belongs to the PTPS family. QueD subfamily.</text>
</comment>
<dbReference type="InterPro" id="IPR038418">
    <property type="entry name" value="6-PTP_synth/QueD_sf"/>
</dbReference>
<dbReference type="EC" id="4.-.-.-" evidence="5"/>
<accession>A0A191ZGD9</accession>
<feature type="binding site" evidence="7">
    <location>
        <position position="42"/>
    </location>
    <ligand>
        <name>Zn(2+)</name>
        <dbReference type="ChEBI" id="CHEBI:29105"/>
    </ligand>
</feature>
<dbReference type="SUPFAM" id="SSF55620">
    <property type="entry name" value="Tetrahydrobiopterin biosynthesis enzymes-like"/>
    <property type="match status" value="1"/>
</dbReference>
<evidence type="ECO:0000313" key="8">
    <source>
        <dbReference type="EMBL" id="ANJ66951.1"/>
    </source>
</evidence>
<sequence length="135" mass="15149">MNDSAALPIPANAQFTLTVEVEFAAAHHLRGYEGNCARLHGHNWKVIVEVTGNKLDKVGMVMDFKTMKKAARATAEQLDHYYLNEIPPFDTVNPTAENIAVWFFDELSSTLNRPNARLSGITIWENDRSAVTYRA</sequence>
<dbReference type="RefSeq" id="WP_066099313.1">
    <property type="nucleotide sequence ID" value="NZ_CP016027.1"/>
</dbReference>
<comment type="catalytic activity">
    <reaction evidence="4 5">
        <text>7,8-dihydroneopterin 3'-triphosphate + H2O = 6-carboxy-5,6,7,8-tetrahydropterin + triphosphate + acetaldehyde + 2 H(+)</text>
        <dbReference type="Rhea" id="RHEA:27966"/>
        <dbReference type="ChEBI" id="CHEBI:15343"/>
        <dbReference type="ChEBI" id="CHEBI:15377"/>
        <dbReference type="ChEBI" id="CHEBI:15378"/>
        <dbReference type="ChEBI" id="CHEBI:18036"/>
        <dbReference type="ChEBI" id="CHEBI:58462"/>
        <dbReference type="ChEBI" id="CHEBI:61032"/>
        <dbReference type="EC" id="4.1.2.50"/>
    </reaction>
</comment>
<dbReference type="Pfam" id="PF01242">
    <property type="entry name" value="PTPS"/>
    <property type="match status" value="1"/>
</dbReference>
<dbReference type="STRING" id="1860122.A9404_05770"/>
<evidence type="ECO:0000256" key="7">
    <source>
        <dbReference type="PIRSR" id="PIRSR006113-2"/>
    </source>
</evidence>
<feature type="active site" description="Proton acceptor" evidence="6">
    <location>
        <position position="36"/>
    </location>
</feature>